<reference evidence="3" key="1">
    <citation type="submission" date="2005-03" db="EMBL/GenBank/DDBJ databases">
        <title>Comparison of the complete genome sequences of Rhodococcus erythropolis PR4 and Rhodococcus opacus B4.</title>
        <authorList>
            <person name="Takarada H."/>
            <person name="Sekine M."/>
            <person name="Hosoyama A."/>
            <person name="Yamada R."/>
            <person name="Fujisawa T."/>
            <person name="Omata S."/>
            <person name="Shimizu A."/>
            <person name="Tsukatani N."/>
            <person name="Tanikawa S."/>
            <person name="Fujita N."/>
            <person name="Harayama S."/>
        </authorList>
    </citation>
    <scope>NUCLEOTIDE SEQUENCE [LARGE SCALE GENOMIC DNA]</scope>
    <source>
        <strain evidence="3">PR4 / NBRC 100887</strain>
    </source>
</reference>
<dbReference type="InterPro" id="IPR028969">
    <property type="entry name" value="Imm52"/>
</dbReference>
<reference evidence="2 3" key="2">
    <citation type="journal article" date="2006" name="Environ. Microbiol.">
        <title>Sequence analysis of three plasmids harboured in Rhodococcus erythropolis strain PR4.</title>
        <authorList>
            <person name="Sekine M."/>
            <person name="Tanikawa S."/>
            <person name="Omata S."/>
            <person name="Saito M."/>
            <person name="Fujisawa T."/>
            <person name="Tsukatani N."/>
            <person name="Tajima T."/>
            <person name="Sekigawa T."/>
            <person name="Kosugi H."/>
            <person name="Matsuo Y."/>
            <person name="Nishiko R."/>
            <person name="Imamura K."/>
            <person name="Ito M."/>
            <person name="Narita H."/>
            <person name="Tago S."/>
            <person name="Fujita N."/>
            <person name="Harayama S."/>
        </authorList>
    </citation>
    <scope>NUCLEOTIDE SEQUENCE [LARGE SCALE GENOMIC DNA]</scope>
    <source>
        <strain evidence="3">PR4 / NBRC 100887</strain>
    </source>
</reference>
<dbReference type="Proteomes" id="UP000002204">
    <property type="component" value="Chromosome"/>
</dbReference>
<dbReference type="AlphaFoldDB" id="C0ZM15"/>
<dbReference type="Pfam" id="PF15579">
    <property type="entry name" value="Imm52"/>
    <property type="match status" value="1"/>
</dbReference>
<dbReference type="KEGG" id="rer:RER_02840"/>
<evidence type="ECO:0000259" key="1">
    <source>
        <dbReference type="Pfam" id="PF15579"/>
    </source>
</evidence>
<name>C0ZM15_RHOE4</name>
<proteinExistence type="predicted"/>
<organism evidence="2 3">
    <name type="scientific">Rhodococcus erythropolis (strain PR4 / NBRC 100887)</name>
    <dbReference type="NCBI Taxonomy" id="234621"/>
    <lineage>
        <taxon>Bacteria</taxon>
        <taxon>Bacillati</taxon>
        <taxon>Actinomycetota</taxon>
        <taxon>Actinomycetes</taxon>
        <taxon>Mycobacteriales</taxon>
        <taxon>Nocardiaceae</taxon>
        <taxon>Rhodococcus</taxon>
        <taxon>Rhodococcus erythropolis group</taxon>
    </lineage>
</organism>
<dbReference type="RefSeq" id="WP_020905826.1">
    <property type="nucleotide sequence ID" value="NC_012490.1"/>
</dbReference>
<gene>
    <name evidence="2" type="ordered locus">RER_02840</name>
</gene>
<accession>C0ZM15</accession>
<sequence length="289" mass="32012">MSFFGRRPTVAGYWGTRVQSSQEVAQTMRAFLDDLEAIDPELALSLVSTAEFDKVPADLSVDGLVRIFEHSRSKEMGYSDTPGPGYDIDLSPEDGTARRVGAWVGGLETSAPNSVLVSLPTETQLTDSTRRLLDPDIGDAIMRVIVKHWEPERARWSIGDYRHLQNRSKGEVEVGWETYFHSGVTFDRSALPQSAVVEELPTGTLIRLGDKPMQVDAADIVAVRAALGYPVQAPQWVRSSPLHQMSRNVLTGWPASPFDSIVRWHSEPTCSRGSSIRIQRFGGRWSAIC</sequence>
<dbReference type="HOGENOM" id="CLU_083887_0_0_11"/>
<evidence type="ECO:0000313" key="3">
    <source>
        <dbReference type="Proteomes" id="UP000002204"/>
    </source>
</evidence>
<dbReference type="EMBL" id="AP008957">
    <property type="protein sequence ID" value="BAH30992.1"/>
    <property type="molecule type" value="Genomic_DNA"/>
</dbReference>
<feature type="domain" description="Immunity protein 52" evidence="1">
    <location>
        <begin position="11"/>
        <end position="223"/>
    </location>
</feature>
<protein>
    <recommendedName>
        <fullName evidence="1">Immunity protein 52 domain-containing protein</fullName>
    </recommendedName>
</protein>
<evidence type="ECO:0000313" key="2">
    <source>
        <dbReference type="EMBL" id="BAH30992.1"/>
    </source>
</evidence>